<dbReference type="NCBIfam" id="TIGR02176">
    <property type="entry name" value="pyruv_ox_red"/>
    <property type="match status" value="1"/>
</dbReference>
<proteinExistence type="inferred from homology"/>
<dbReference type="PROSITE" id="PS00198">
    <property type="entry name" value="4FE4S_FER_1"/>
    <property type="match status" value="1"/>
</dbReference>
<evidence type="ECO:0000313" key="12">
    <source>
        <dbReference type="Proteomes" id="UP001344906"/>
    </source>
</evidence>
<evidence type="ECO:0000256" key="4">
    <source>
        <dbReference type="ARBA" id="ARBA00022723"/>
    </source>
</evidence>
<keyword evidence="7" id="KW-0408">Iron</keyword>
<dbReference type="SUPFAM" id="SSF52922">
    <property type="entry name" value="TK C-terminal domain-like"/>
    <property type="match status" value="1"/>
</dbReference>
<dbReference type="CDD" id="cd07034">
    <property type="entry name" value="TPP_PYR_PFOR_IOR-alpha_like"/>
    <property type="match status" value="1"/>
</dbReference>
<dbReference type="SMART" id="SM00890">
    <property type="entry name" value="EKR"/>
    <property type="match status" value="1"/>
</dbReference>
<dbReference type="PANTHER" id="PTHR32154:SF0">
    <property type="entry name" value="PYRUVATE-FLAVODOXIN OXIDOREDUCTASE-RELATED"/>
    <property type="match status" value="1"/>
</dbReference>
<protein>
    <submittedName>
        <fullName evidence="11">Pyruvate-flavodoxin oxidoreductase</fullName>
    </submittedName>
</protein>
<keyword evidence="4" id="KW-0479">Metal-binding</keyword>
<organism evidence="11 12">
    <name type="scientific">Dictyobacter halimunensis</name>
    <dbReference type="NCBI Taxonomy" id="3026934"/>
    <lineage>
        <taxon>Bacteria</taxon>
        <taxon>Bacillati</taxon>
        <taxon>Chloroflexota</taxon>
        <taxon>Ktedonobacteria</taxon>
        <taxon>Ktedonobacterales</taxon>
        <taxon>Dictyobacteraceae</taxon>
        <taxon>Dictyobacter</taxon>
    </lineage>
</organism>
<sequence>MRCLMEHTEAMLDGNEAASAVAYAVSDVVAIYPITPSTPMGEAADAWSAQEKPNLWGSVPLVVEMQSEGGVAGVLHGALQTGALASTFTASQGLLLMIPNMYKIAGELTPTVFHVAARSLAAQGLSIFGDHSDVMAVRATGFAMLASNSVQEAQDLALIAHAATLKARIPFVHFFDGFRTSHEIDKIMLLEWDEIRAMIDDTLVHEHRARALSPDHPVIRGTAQNPDVYFQARETVNPFYQRCPEIVQQSMDAFAALTGRRYHLFDYVGAPDAERVIVMMGSGAETAEQTAKYLAARGEKVGVLKVHLYRPFAVDAFVRALPTSVRTLAVLDRTKEPGSAGEPLYLDVVTALNESWDNARPAPRVIGGRYGLSSKEFTPAMVKGIYDHLLAERPKKHFTIGINDDVTHSSLPYDPAFAIEGEDIVQCVFWGLGSDGTVGANKNSIKMIGEETANYAQGYFVYDSKKSGSVTISHLRFGPRAFSAPYLIDAGQANLVACHQFAQLERFDVLKYAREGAVFLLNSPYGPEEVWGHLPVEVRQVIRQKRLRFYVIDAFQVARRVGMGGRINTVMQTCFFAISGIMPTEQAIAQIKQSIKKTYSKRGEAVVRQNYQAVDDTLAGLYQVTVPEEAEVSLGREDGQTAVAVHARAPIALPMLHRRAPVAAEAPTFVRDVLGPMLVGEGDTVPVSALPCDGSYPVGTARWEKRNIAQEIPAWDPDICIQCGKCVMVCPHAVIRAKVYDPAELRDVPETFQTTPARFKEFPDMSYTLQVAPEDCTGCGLCVEACPVKDKRQVGRKAINMVPQAPLRESERKNWDYFLRLPEADTSQLNLAAIKNAELLEPLFEFSGACSGCGETPYIKLVSQLFGDHLLVANATGCSSIYGGNLPTTPWSANAEGRGPAWSNSLFEDNAEFGLGMRLSLDQQQEQARALLQRCAPLVGEELAQSILLADQGHEIGLRAQRERVQLLKQHLSSGAVAEDQQCQQLLSLADALVRKTVWIIGGDGWAYDIGYGGLDHVLASGRNVNILVLDTEVYSNTGGQASKATPRAAVAKFAAKGKALPKKDLGLLAMAYGHVYVAHVAMGANDQQTLHAIEEADAYDGPSLIIAYSHCIAHGIDMRKGLEQQKLAVQTGYWPLYRYNPALMEQGKDPLIMDAREATLPLSRFMYNETRFRMLVQSDEERAAELLHLAEEDVRTSQARYYHAADGHDGHQEGEKTL</sequence>
<dbReference type="Gene3D" id="3.40.50.920">
    <property type="match status" value="1"/>
</dbReference>
<dbReference type="EMBL" id="BSRI01000002">
    <property type="protein sequence ID" value="GLV59710.1"/>
    <property type="molecule type" value="Genomic_DNA"/>
</dbReference>
<feature type="domain" description="4Fe-4S ferredoxin-type" evidence="10">
    <location>
        <begin position="711"/>
        <end position="740"/>
    </location>
</feature>
<dbReference type="InterPro" id="IPR002869">
    <property type="entry name" value="Pyrv_flavodox_OxRed_cen"/>
</dbReference>
<dbReference type="SUPFAM" id="SSF52518">
    <property type="entry name" value="Thiamin diphosphate-binding fold (THDP-binding)"/>
    <property type="match status" value="2"/>
</dbReference>
<dbReference type="Pfam" id="PF02775">
    <property type="entry name" value="TPP_enzyme_C"/>
    <property type="match status" value="1"/>
</dbReference>
<evidence type="ECO:0000256" key="1">
    <source>
        <dbReference type="ARBA" id="ARBA00009032"/>
    </source>
</evidence>
<gene>
    <name evidence="11" type="ORF">KDH_65360</name>
</gene>
<keyword evidence="3" id="KW-0004">4Fe-4S</keyword>
<dbReference type="InterPro" id="IPR017900">
    <property type="entry name" value="4Fe4S_Fe_S_CS"/>
</dbReference>
<dbReference type="Pfam" id="PF10371">
    <property type="entry name" value="EKR"/>
    <property type="match status" value="1"/>
</dbReference>
<dbReference type="Proteomes" id="UP001344906">
    <property type="component" value="Unassembled WGS sequence"/>
</dbReference>
<dbReference type="InterPro" id="IPR011895">
    <property type="entry name" value="Pyrv_flavodox_OxRed"/>
</dbReference>
<dbReference type="Gene3D" id="3.40.50.970">
    <property type="match status" value="2"/>
</dbReference>
<keyword evidence="12" id="KW-1185">Reference proteome</keyword>
<dbReference type="Pfam" id="PF01558">
    <property type="entry name" value="POR"/>
    <property type="match status" value="1"/>
</dbReference>
<dbReference type="InterPro" id="IPR019456">
    <property type="entry name" value="Pyrv-flavodox_OxRtase_EKR"/>
</dbReference>
<dbReference type="InterPro" id="IPR037112">
    <property type="entry name" value="Pyrv-flavodox_OxR_EKR_sf"/>
</dbReference>
<evidence type="ECO:0000256" key="3">
    <source>
        <dbReference type="ARBA" id="ARBA00022485"/>
    </source>
</evidence>
<reference evidence="11 12" key="1">
    <citation type="submission" date="2023-02" db="EMBL/GenBank/DDBJ databases">
        <title>Dictyobacter halimunensis sp. nov., a new member of the class Ktedonobacteria from forest soil in a geothermal area.</title>
        <authorList>
            <person name="Rachmania M.K."/>
            <person name="Ningsih F."/>
            <person name="Sakai Y."/>
            <person name="Yabe S."/>
            <person name="Yokota A."/>
            <person name="Sjamsuridzal W."/>
        </authorList>
    </citation>
    <scope>NUCLEOTIDE SEQUENCE [LARGE SCALE GENOMIC DNA]</scope>
    <source>
        <strain evidence="11 12">S3.2.2.5</strain>
    </source>
</reference>
<dbReference type="CDD" id="cd03377">
    <property type="entry name" value="TPP_PFOR_PNO"/>
    <property type="match status" value="1"/>
</dbReference>
<keyword evidence="8" id="KW-0411">Iron-sulfur</keyword>
<dbReference type="Gene3D" id="3.40.920.10">
    <property type="entry name" value="Pyruvate-ferredoxin oxidoreductase, PFOR, domain III"/>
    <property type="match status" value="1"/>
</dbReference>
<dbReference type="InterPro" id="IPR019752">
    <property type="entry name" value="Pyrv/ketoisovalerate_OxRed_cat"/>
</dbReference>
<keyword evidence="5 9" id="KW-0249">Electron transport</keyword>
<evidence type="ECO:0000256" key="7">
    <source>
        <dbReference type="ARBA" id="ARBA00023004"/>
    </source>
</evidence>
<evidence type="ECO:0000256" key="5">
    <source>
        <dbReference type="ARBA" id="ARBA00022982"/>
    </source>
</evidence>
<dbReference type="InterPro" id="IPR002880">
    <property type="entry name" value="Pyrv_Fd/Flavodoxin_OxRdtase_N"/>
</dbReference>
<dbReference type="Gene3D" id="3.30.70.20">
    <property type="match status" value="1"/>
</dbReference>
<evidence type="ECO:0000256" key="6">
    <source>
        <dbReference type="ARBA" id="ARBA00023002"/>
    </source>
</evidence>
<name>A0ABQ6G4Z0_9CHLR</name>
<dbReference type="InterPro" id="IPR033412">
    <property type="entry name" value="PFOR_II"/>
</dbReference>
<dbReference type="InterPro" id="IPR017896">
    <property type="entry name" value="4Fe4S_Fe-S-bd"/>
</dbReference>
<evidence type="ECO:0000259" key="10">
    <source>
        <dbReference type="PROSITE" id="PS51379"/>
    </source>
</evidence>
<evidence type="ECO:0000256" key="2">
    <source>
        <dbReference type="ARBA" id="ARBA00022448"/>
    </source>
</evidence>
<dbReference type="PANTHER" id="PTHR32154">
    <property type="entry name" value="PYRUVATE-FLAVODOXIN OXIDOREDUCTASE-RELATED"/>
    <property type="match status" value="1"/>
</dbReference>
<accession>A0ABQ6G4Z0</accession>
<evidence type="ECO:0000256" key="8">
    <source>
        <dbReference type="ARBA" id="ARBA00023014"/>
    </source>
</evidence>
<dbReference type="SUPFAM" id="SSF53323">
    <property type="entry name" value="Pyruvate-ferredoxin oxidoreductase, PFOR, domain III"/>
    <property type="match status" value="1"/>
</dbReference>
<dbReference type="InterPro" id="IPR050722">
    <property type="entry name" value="Pyruvate:ferred/Flavod_OxRd"/>
</dbReference>
<dbReference type="InterPro" id="IPR029061">
    <property type="entry name" value="THDP-binding"/>
</dbReference>
<dbReference type="InterPro" id="IPR011766">
    <property type="entry name" value="TPP_enzyme_TPP-bd"/>
</dbReference>
<dbReference type="Pfam" id="PF12838">
    <property type="entry name" value="Fer4_7"/>
    <property type="match status" value="1"/>
</dbReference>
<dbReference type="InterPro" id="IPR009014">
    <property type="entry name" value="Transketo_C/PFOR_II"/>
</dbReference>
<dbReference type="Gene3D" id="4.10.780.10">
    <property type="entry name" value="Pyruvate-flavodoxin oxidoreductase, EKR domain"/>
    <property type="match status" value="1"/>
</dbReference>
<dbReference type="PROSITE" id="PS51379">
    <property type="entry name" value="4FE4S_FER_2"/>
    <property type="match status" value="2"/>
</dbReference>
<comment type="similarity">
    <text evidence="1 9">Belongs to the pyruvate:ferredoxin/flavodoxin oxidoreductase family.</text>
</comment>
<evidence type="ECO:0000256" key="9">
    <source>
        <dbReference type="PIRNR" id="PIRNR000159"/>
    </source>
</evidence>
<dbReference type="SUPFAM" id="SSF54862">
    <property type="entry name" value="4Fe-4S ferredoxins"/>
    <property type="match status" value="1"/>
</dbReference>
<keyword evidence="6 9" id="KW-0560">Oxidoreductase</keyword>
<keyword evidence="2 9" id="KW-0813">Transport</keyword>
<dbReference type="PIRSF" id="PIRSF000159">
    <property type="entry name" value="NifJ"/>
    <property type="match status" value="1"/>
</dbReference>
<dbReference type="Pfam" id="PF01855">
    <property type="entry name" value="POR_N"/>
    <property type="match status" value="1"/>
</dbReference>
<feature type="domain" description="4Fe-4S ferredoxin-type" evidence="10">
    <location>
        <begin position="767"/>
        <end position="797"/>
    </location>
</feature>
<keyword evidence="11" id="KW-0670">Pyruvate</keyword>
<comment type="caution">
    <text evidence="11">The sequence shown here is derived from an EMBL/GenBank/DDBJ whole genome shotgun (WGS) entry which is preliminary data.</text>
</comment>
<evidence type="ECO:0000313" key="11">
    <source>
        <dbReference type="EMBL" id="GLV59710.1"/>
    </source>
</evidence>
<dbReference type="Pfam" id="PF17147">
    <property type="entry name" value="PFOR_II"/>
    <property type="match status" value="1"/>
</dbReference>